<name>A0ABW7Z026_9ACTN</name>
<evidence type="ECO:0000313" key="3">
    <source>
        <dbReference type="EMBL" id="MFI6501200.1"/>
    </source>
</evidence>
<keyword evidence="4" id="KW-1185">Reference proteome</keyword>
<dbReference type="Gene3D" id="3.30.530.20">
    <property type="match status" value="1"/>
</dbReference>
<accession>A0ABW7Z026</accession>
<dbReference type="InterPro" id="IPR023393">
    <property type="entry name" value="START-like_dom_sf"/>
</dbReference>
<dbReference type="CDD" id="cd07814">
    <property type="entry name" value="SRPBCC_CalC_Aha1-like"/>
    <property type="match status" value="1"/>
</dbReference>
<proteinExistence type="inferred from homology"/>
<gene>
    <name evidence="3" type="ORF">ACIBG2_27745</name>
</gene>
<dbReference type="Pfam" id="PF08327">
    <property type="entry name" value="AHSA1"/>
    <property type="match status" value="1"/>
</dbReference>
<dbReference type="SUPFAM" id="SSF55961">
    <property type="entry name" value="Bet v1-like"/>
    <property type="match status" value="1"/>
</dbReference>
<reference evidence="3 4" key="1">
    <citation type="submission" date="2024-10" db="EMBL/GenBank/DDBJ databases">
        <title>The Natural Products Discovery Center: Release of the First 8490 Sequenced Strains for Exploring Actinobacteria Biosynthetic Diversity.</title>
        <authorList>
            <person name="Kalkreuter E."/>
            <person name="Kautsar S.A."/>
            <person name="Yang D."/>
            <person name="Bader C.D."/>
            <person name="Teijaro C.N."/>
            <person name="Fluegel L."/>
            <person name="Davis C.M."/>
            <person name="Simpson J.R."/>
            <person name="Lauterbach L."/>
            <person name="Steele A.D."/>
            <person name="Gui C."/>
            <person name="Meng S."/>
            <person name="Li G."/>
            <person name="Viehrig K."/>
            <person name="Ye F."/>
            <person name="Su P."/>
            <person name="Kiefer A.F."/>
            <person name="Nichols A."/>
            <person name="Cepeda A.J."/>
            <person name="Yan W."/>
            <person name="Fan B."/>
            <person name="Jiang Y."/>
            <person name="Adhikari A."/>
            <person name="Zheng C.-J."/>
            <person name="Schuster L."/>
            <person name="Cowan T.M."/>
            <person name="Smanski M.J."/>
            <person name="Chevrette M.G."/>
            <person name="De Carvalho L.P.S."/>
            <person name="Shen B."/>
        </authorList>
    </citation>
    <scope>NUCLEOTIDE SEQUENCE [LARGE SCALE GENOMIC DNA]</scope>
    <source>
        <strain evidence="3 4">NPDC050545</strain>
    </source>
</reference>
<protein>
    <submittedName>
        <fullName evidence="3">SRPBCC domain-containing protein</fullName>
    </submittedName>
</protein>
<comment type="caution">
    <text evidence="3">The sequence shown here is derived from an EMBL/GenBank/DDBJ whole genome shotgun (WGS) entry which is preliminary data.</text>
</comment>
<evidence type="ECO:0000313" key="4">
    <source>
        <dbReference type="Proteomes" id="UP001612741"/>
    </source>
</evidence>
<evidence type="ECO:0000259" key="2">
    <source>
        <dbReference type="Pfam" id="PF08327"/>
    </source>
</evidence>
<sequence length="132" mass="14559">MEYSVERALAAPPDQVYAAWTTPERFARWFGPRIFTTPPGRVVLDARPGGAWQATLVGEHGFEATLGGFYQEASVPDRLVFTSGAALVTVTLRSERDGTVLRFQHLGAAEEHVRAAWLESLDRLAEHLGVRP</sequence>
<feature type="domain" description="Activator of Hsp90 ATPase homologue 1/2-like C-terminal" evidence="2">
    <location>
        <begin position="10"/>
        <end position="128"/>
    </location>
</feature>
<dbReference type="RefSeq" id="WP_397085565.1">
    <property type="nucleotide sequence ID" value="NZ_JBITGY010000007.1"/>
</dbReference>
<organism evidence="3 4">
    <name type="scientific">Nonomuraea typhae</name>
    <dbReference type="NCBI Taxonomy" id="2603600"/>
    <lineage>
        <taxon>Bacteria</taxon>
        <taxon>Bacillati</taxon>
        <taxon>Actinomycetota</taxon>
        <taxon>Actinomycetes</taxon>
        <taxon>Streptosporangiales</taxon>
        <taxon>Streptosporangiaceae</taxon>
        <taxon>Nonomuraea</taxon>
    </lineage>
</organism>
<dbReference type="EMBL" id="JBITGY010000007">
    <property type="protein sequence ID" value="MFI6501200.1"/>
    <property type="molecule type" value="Genomic_DNA"/>
</dbReference>
<dbReference type="Proteomes" id="UP001612741">
    <property type="component" value="Unassembled WGS sequence"/>
</dbReference>
<evidence type="ECO:0000256" key="1">
    <source>
        <dbReference type="ARBA" id="ARBA00006817"/>
    </source>
</evidence>
<comment type="similarity">
    <text evidence="1">Belongs to the AHA1 family.</text>
</comment>
<dbReference type="InterPro" id="IPR013538">
    <property type="entry name" value="ASHA1/2-like_C"/>
</dbReference>